<feature type="transmembrane region" description="Helical" evidence="1">
    <location>
        <begin position="361"/>
        <end position="383"/>
    </location>
</feature>
<name>A0AAP2CPK9_9RHOB</name>
<comment type="caution">
    <text evidence="2">The sequence shown here is derived from an EMBL/GenBank/DDBJ whole genome shotgun (WGS) entry which is preliminary data.</text>
</comment>
<dbReference type="EMBL" id="JADQAZ010000002">
    <property type="protein sequence ID" value="MBT0958234.1"/>
    <property type="molecule type" value="Genomic_DNA"/>
</dbReference>
<feature type="transmembrane region" description="Helical" evidence="1">
    <location>
        <begin position="7"/>
        <end position="26"/>
    </location>
</feature>
<protein>
    <submittedName>
        <fullName evidence="2">Uncharacterized protein</fullName>
    </submittedName>
</protein>
<dbReference type="Proteomes" id="UP001315686">
    <property type="component" value="Unassembled WGS sequence"/>
</dbReference>
<dbReference type="RefSeq" id="WP_327794447.1">
    <property type="nucleotide sequence ID" value="NZ_JADQAZ010000002.1"/>
</dbReference>
<feature type="transmembrane region" description="Helical" evidence="1">
    <location>
        <begin position="32"/>
        <end position="48"/>
    </location>
</feature>
<feature type="transmembrane region" description="Helical" evidence="1">
    <location>
        <begin position="313"/>
        <end position="332"/>
    </location>
</feature>
<feature type="transmembrane region" description="Helical" evidence="1">
    <location>
        <begin position="181"/>
        <end position="208"/>
    </location>
</feature>
<feature type="transmembrane region" description="Helical" evidence="1">
    <location>
        <begin position="273"/>
        <end position="293"/>
    </location>
</feature>
<evidence type="ECO:0000313" key="2">
    <source>
        <dbReference type="EMBL" id="MBT0958234.1"/>
    </source>
</evidence>
<evidence type="ECO:0000256" key="1">
    <source>
        <dbReference type="SAM" id="Phobius"/>
    </source>
</evidence>
<gene>
    <name evidence="2" type="ORF">IV417_12620</name>
</gene>
<keyword evidence="1" id="KW-0472">Membrane</keyword>
<dbReference type="AlphaFoldDB" id="A0AAP2CPK9"/>
<keyword evidence="1" id="KW-1133">Transmembrane helix</keyword>
<organism evidence="2 3">
    <name type="scientific">Harenicola maris</name>
    <dbReference type="NCBI Taxonomy" id="2841044"/>
    <lineage>
        <taxon>Bacteria</taxon>
        <taxon>Pseudomonadati</taxon>
        <taxon>Pseudomonadota</taxon>
        <taxon>Alphaproteobacteria</taxon>
        <taxon>Rhodobacterales</taxon>
        <taxon>Paracoccaceae</taxon>
        <taxon>Harenicola</taxon>
    </lineage>
</organism>
<feature type="transmembrane region" description="Helical" evidence="1">
    <location>
        <begin position="80"/>
        <end position="101"/>
    </location>
</feature>
<accession>A0AAP2CPK9</accession>
<feature type="transmembrane region" description="Helical" evidence="1">
    <location>
        <begin position="156"/>
        <end position="174"/>
    </location>
</feature>
<proteinExistence type="predicted"/>
<feature type="transmembrane region" description="Helical" evidence="1">
    <location>
        <begin position="122"/>
        <end position="144"/>
    </location>
</feature>
<feature type="transmembrane region" description="Helical" evidence="1">
    <location>
        <begin position="55"/>
        <end position="74"/>
    </location>
</feature>
<sequence length="393" mass="43421">MKLSRGDFTLYIYMAPLVILSFPLALPNSLCQPLAILLCLPAIFYGGLNTKGVTLSLLFFGLLTLNSLIQISVHPFRENSAYQAVRSFVPFALMILVIVSYRSRLILLQRSILLTKLNVRKLFDFSVSIFTFCGALQTASYFWGNSFANALSMTDIGTRVMIFQTTSFSLVAFYSMERGKYFSLFCAIVVLLGTGSKSVLVGLVLAMLVATFSKISIRRLIRASLAILVLIGLLVYINPTAFLRILEFAAGTGPNEALADRTRAFEIAHARETLTSSTLSFLFGVGFFVALTPGVPTPDAAFFQNSKYDIENGFWGVLGKLGIFFSMVFSFIACKSIPLNRVILCAILIEIPMFLKTSYQVFAYMDGVYLLLWTLLLSAFMNAPNSSPADLRS</sequence>
<keyword evidence="3" id="KW-1185">Reference proteome</keyword>
<feature type="transmembrane region" description="Helical" evidence="1">
    <location>
        <begin position="220"/>
        <end position="237"/>
    </location>
</feature>
<keyword evidence="1" id="KW-0812">Transmembrane</keyword>
<reference evidence="2 3" key="1">
    <citation type="journal article" date="2021" name="Arch. Microbiol.">
        <title>Harenicola maris gen. nov., sp. nov. isolated from the Sea of Japan shallow sediments.</title>
        <authorList>
            <person name="Romanenko L.A."/>
            <person name="Kurilenko V.V."/>
            <person name="Chernysheva N.Y."/>
            <person name="Tekutyeva L.A."/>
            <person name="Velansky P.V."/>
            <person name="Svetashev V.I."/>
            <person name="Isaeva M.P."/>
        </authorList>
    </citation>
    <scope>NUCLEOTIDE SEQUENCE [LARGE SCALE GENOMIC DNA]</scope>
    <source>
        <strain evidence="2 3">KMM 3653</strain>
    </source>
</reference>
<evidence type="ECO:0000313" key="3">
    <source>
        <dbReference type="Proteomes" id="UP001315686"/>
    </source>
</evidence>